<keyword evidence="3" id="KW-1185">Reference proteome</keyword>
<feature type="chain" id="PRO_5046938119" description="Lipoprotein" evidence="1">
    <location>
        <begin position="24"/>
        <end position="139"/>
    </location>
</feature>
<feature type="signal peptide" evidence="1">
    <location>
        <begin position="1"/>
        <end position="23"/>
    </location>
</feature>
<evidence type="ECO:0000313" key="2">
    <source>
        <dbReference type="EMBL" id="MBY8335935.1"/>
    </source>
</evidence>
<dbReference type="PROSITE" id="PS51257">
    <property type="entry name" value="PROKAR_LIPOPROTEIN"/>
    <property type="match status" value="1"/>
</dbReference>
<accession>A0ABS7PCH3</accession>
<evidence type="ECO:0008006" key="4">
    <source>
        <dbReference type="Google" id="ProtNLM"/>
    </source>
</evidence>
<protein>
    <recommendedName>
        <fullName evidence="4">Lipoprotein</fullName>
    </recommendedName>
</protein>
<dbReference type="Proteomes" id="UP000759298">
    <property type="component" value="Unassembled WGS sequence"/>
</dbReference>
<gene>
    <name evidence="2" type="ORF">KYN89_02640</name>
</gene>
<keyword evidence="1" id="KW-0732">Signal</keyword>
<evidence type="ECO:0000256" key="1">
    <source>
        <dbReference type="SAM" id="SignalP"/>
    </source>
</evidence>
<sequence>MMKKPLLLATLLPGAILSLAACAVVPNAGPVVDSPREVAQQGSVVPLLQPVQLGRMVVVTPMRVTEDSRCPVGVQCIQAGRVVVETRIDGPGWRQTQPLTLGEPHTVRGVTVTLVSVTPEQRADSQVKSTEYRFAFEGG</sequence>
<comment type="caution">
    <text evidence="2">The sequence shown here is derived from an EMBL/GenBank/DDBJ whole genome shotgun (WGS) entry which is preliminary data.</text>
</comment>
<evidence type="ECO:0000313" key="3">
    <source>
        <dbReference type="Proteomes" id="UP000759298"/>
    </source>
</evidence>
<reference evidence="2 3" key="1">
    <citation type="submission" date="2021-07" db="EMBL/GenBank/DDBJ databases">
        <title>Alteriqipengyuania abyssalis NZ-12B nov, sp.nov isolated from deep sea sponge in pacific ocean.</title>
        <authorList>
            <person name="Tareen S."/>
            <person name="Wink J."/>
        </authorList>
    </citation>
    <scope>NUCLEOTIDE SEQUENCE [LARGE SCALE GENOMIC DNA]</scope>
    <source>
        <strain evidence="2 3">NZ-12B</strain>
    </source>
</reference>
<proteinExistence type="predicted"/>
<name>A0ABS7PCH3_9SPHN</name>
<dbReference type="EMBL" id="JAHWXP010000001">
    <property type="protein sequence ID" value="MBY8335935.1"/>
    <property type="molecule type" value="Genomic_DNA"/>
</dbReference>
<organism evidence="2 3">
    <name type="scientific">Alteriqipengyuania abyssalis</name>
    <dbReference type="NCBI Taxonomy" id="2860200"/>
    <lineage>
        <taxon>Bacteria</taxon>
        <taxon>Pseudomonadati</taxon>
        <taxon>Pseudomonadota</taxon>
        <taxon>Alphaproteobacteria</taxon>
        <taxon>Sphingomonadales</taxon>
        <taxon>Erythrobacteraceae</taxon>
        <taxon>Alteriqipengyuania</taxon>
    </lineage>
</organism>